<name>A0A1J8QJ60_9AGAM</name>
<keyword evidence="3" id="KW-1185">Reference proteome</keyword>
<dbReference type="AlphaFoldDB" id="A0A1J8QJ60"/>
<dbReference type="Proteomes" id="UP000183567">
    <property type="component" value="Unassembled WGS sequence"/>
</dbReference>
<reference evidence="2 3" key="1">
    <citation type="submission" date="2016-03" db="EMBL/GenBank/DDBJ databases">
        <title>Comparative genomics of the ectomycorrhizal sister species Rhizopogon vinicolor and Rhizopogon vesiculosus (Basidiomycota: Boletales) reveals a divergence of the mating type B locus.</title>
        <authorList>
            <person name="Mujic A.B."/>
            <person name="Kuo A."/>
            <person name="Tritt A."/>
            <person name="Lipzen A."/>
            <person name="Chen C."/>
            <person name="Johnson J."/>
            <person name="Sharma A."/>
            <person name="Barry K."/>
            <person name="Grigoriev I.V."/>
            <person name="Spatafora J.W."/>
        </authorList>
    </citation>
    <scope>NUCLEOTIDE SEQUENCE [LARGE SCALE GENOMIC DNA]</scope>
    <source>
        <strain evidence="2 3">AM-OR11-056</strain>
    </source>
</reference>
<evidence type="ECO:0000256" key="1">
    <source>
        <dbReference type="SAM" id="MobiDB-lite"/>
    </source>
</evidence>
<feature type="compositionally biased region" description="Polar residues" evidence="1">
    <location>
        <begin position="16"/>
        <end position="32"/>
    </location>
</feature>
<comment type="caution">
    <text evidence="2">The sequence shown here is derived from an EMBL/GenBank/DDBJ whole genome shotgun (WGS) entry which is preliminary data.</text>
</comment>
<evidence type="ECO:0000313" key="3">
    <source>
        <dbReference type="Proteomes" id="UP000183567"/>
    </source>
</evidence>
<protein>
    <submittedName>
        <fullName evidence="2">Uncharacterized protein</fullName>
    </submittedName>
</protein>
<organism evidence="2 3">
    <name type="scientific">Rhizopogon vesiculosus</name>
    <dbReference type="NCBI Taxonomy" id="180088"/>
    <lineage>
        <taxon>Eukaryota</taxon>
        <taxon>Fungi</taxon>
        <taxon>Dikarya</taxon>
        <taxon>Basidiomycota</taxon>
        <taxon>Agaricomycotina</taxon>
        <taxon>Agaricomycetes</taxon>
        <taxon>Agaricomycetidae</taxon>
        <taxon>Boletales</taxon>
        <taxon>Suillineae</taxon>
        <taxon>Rhizopogonaceae</taxon>
        <taxon>Rhizopogon</taxon>
    </lineage>
</organism>
<feature type="region of interest" description="Disordered" evidence="1">
    <location>
        <begin position="14"/>
        <end position="51"/>
    </location>
</feature>
<accession>A0A1J8QJ60</accession>
<proteinExistence type="predicted"/>
<evidence type="ECO:0000313" key="2">
    <source>
        <dbReference type="EMBL" id="OJA13440.1"/>
    </source>
</evidence>
<gene>
    <name evidence="2" type="ORF">AZE42_02282</name>
</gene>
<dbReference type="OrthoDB" id="2676663at2759"/>
<sequence>MNLAILEGAAREIRTRSNTTIGPDASTSSSKSIHSRAQLDWNSKKADDNDIETNIQALKTQSRIID</sequence>
<dbReference type="EMBL" id="LVVM01004154">
    <property type="protein sequence ID" value="OJA13440.1"/>
    <property type="molecule type" value="Genomic_DNA"/>
</dbReference>